<gene>
    <name evidence="3" type="ORF">H9763_12695</name>
</gene>
<keyword evidence="1" id="KW-1133">Transmembrane helix</keyword>
<dbReference type="Pfam" id="PF17425">
    <property type="entry name" value="Arylsulfotran_N"/>
    <property type="match status" value="1"/>
</dbReference>
<comment type="caution">
    <text evidence="3">The sequence shown here is derived from an EMBL/GenBank/DDBJ whole genome shotgun (WGS) entry which is preliminary data.</text>
</comment>
<protein>
    <submittedName>
        <fullName evidence="3">Aryl-sulfate sulfotransferase</fullName>
    </submittedName>
</protein>
<evidence type="ECO:0000259" key="2">
    <source>
        <dbReference type="Pfam" id="PF17425"/>
    </source>
</evidence>
<organism evidence="3 4">
    <name type="scientific">Candidatus Eisenbergiella merdigallinarum</name>
    <dbReference type="NCBI Taxonomy" id="2838552"/>
    <lineage>
        <taxon>Bacteria</taxon>
        <taxon>Bacillati</taxon>
        <taxon>Bacillota</taxon>
        <taxon>Clostridia</taxon>
        <taxon>Lachnospirales</taxon>
        <taxon>Lachnospiraceae</taxon>
        <taxon>Eisenbergiella</taxon>
    </lineage>
</organism>
<accession>A0A9D2MTS2</accession>
<dbReference type="Proteomes" id="UP000886883">
    <property type="component" value="Unassembled WGS sequence"/>
</dbReference>
<dbReference type="GO" id="GO:0004062">
    <property type="term" value="F:aryl sulfotransferase activity"/>
    <property type="evidence" value="ECO:0007669"/>
    <property type="project" value="InterPro"/>
</dbReference>
<dbReference type="EMBL" id="DWXE01000046">
    <property type="protein sequence ID" value="HJB92306.1"/>
    <property type="molecule type" value="Genomic_DNA"/>
</dbReference>
<dbReference type="InterPro" id="IPR053143">
    <property type="entry name" value="Arylsulfate_ST"/>
</dbReference>
<evidence type="ECO:0000313" key="4">
    <source>
        <dbReference type="Proteomes" id="UP000886883"/>
    </source>
</evidence>
<dbReference type="PANTHER" id="PTHR35340:SF10">
    <property type="entry name" value="CYTOPLASMIC PROTEIN"/>
    <property type="match status" value="1"/>
</dbReference>
<dbReference type="Pfam" id="PF05935">
    <property type="entry name" value="Arylsulfotrans"/>
    <property type="match status" value="1"/>
</dbReference>
<sequence>MKGHKKGKLGKKGKILLAAAGVVLAAVVIFIIYKMVVKQQMDEETAPRESWVTETGELLETNQSQRVRIYQAPGKSDLTIYQMQPQEVENDGFTYYNMKVQQRLDSALGGLKAKAEYTAERPLAVWNPYGTGTNGLYLYFEAPQEGLSVHYRIHTEDEEIPDFEADAQTGDGTEKEFLVIGLVPGMVNDLEIALRAEDGTAVQTVSFRVEAPETASGYDVVLERTEGESGQELTDGLYYTLGIQGYYGHMFFFDNDGVLRYEMLLDGYKPDRVLFDDGDMVCCVSASQIGKISPLGKVTRLYTMNGYVMHHDFCYGEDGTLLVLATKKNAMDDSVMDRVLEIDMESGAVKEIVDLRKILPDYYKKTEKVTETDPFFWQAGTRDWIHVNTIDYMDDDSIVLSARETSTVVKIENLHGKPSLGYLIGDSAYWEGTSYESFCYEKAGDFADQYGQHTVTVVEPDGMAEGTYYLMMYDNNYYANSTRTDDYEPALPDSVSTDLMGDEKPSHVYWYLVDENRKTYELIDSFDVPYSSIVSSVQIAGDNYVVNSGVSNVFGEYDRDGGLIRQFGYECTMQGYRVMKDTFRGYWFS</sequence>
<dbReference type="PANTHER" id="PTHR35340">
    <property type="entry name" value="PQQ ENZYME REPEAT PROTEIN-RELATED"/>
    <property type="match status" value="1"/>
</dbReference>
<dbReference type="AlphaFoldDB" id="A0A9D2MTS2"/>
<dbReference type="InterPro" id="IPR010262">
    <property type="entry name" value="Arylsulfotransferase_bact"/>
</dbReference>
<evidence type="ECO:0000256" key="1">
    <source>
        <dbReference type="SAM" id="Phobius"/>
    </source>
</evidence>
<dbReference type="InterPro" id="IPR038477">
    <property type="entry name" value="ASST_N_sf"/>
</dbReference>
<name>A0A9D2MTS2_9FIRM</name>
<feature type="transmembrane region" description="Helical" evidence="1">
    <location>
        <begin position="15"/>
        <end position="33"/>
    </location>
</feature>
<dbReference type="Gene3D" id="2.60.40.3100">
    <property type="entry name" value="Arylsulphate sulphotransferase monomer, N-terminal domain"/>
    <property type="match status" value="1"/>
</dbReference>
<keyword evidence="1" id="KW-0472">Membrane</keyword>
<dbReference type="InterPro" id="IPR035391">
    <property type="entry name" value="Arylsulfotran_N"/>
</dbReference>
<reference evidence="3" key="1">
    <citation type="journal article" date="2021" name="PeerJ">
        <title>Extensive microbial diversity within the chicken gut microbiome revealed by metagenomics and culture.</title>
        <authorList>
            <person name="Gilroy R."/>
            <person name="Ravi A."/>
            <person name="Getino M."/>
            <person name="Pursley I."/>
            <person name="Horton D.L."/>
            <person name="Alikhan N.F."/>
            <person name="Baker D."/>
            <person name="Gharbi K."/>
            <person name="Hall N."/>
            <person name="Watson M."/>
            <person name="Adriaenssens E.M."/>
            <person name="Foster-Nyarko E."/>
            <person name="Jarju S."/>
            <person name="Secka A."/>
            <person name="Antonio M."/>
            <person name="Oren A."/>
            <person name="Chaudhuri R.R."/>
            <person name="La Ragione R."/>
            <person name="Hildebrand F."/>
            <person name="Pallen M.J."/>
        </authorList>
    </citation>
    <scope>NUCLEOTIDE SEQUENCE</scope>
    <source>
        <strain evidence="3">USAMLcec3-2134</strain>
    </source>
</reference>
<evidence type="ECO:0000313" key="3">
    <source>
        <dbReference type="EMBL" id="HJB92306.1"/>
    </source>
</evidence>
<feature type="domain" description="Arylsulfotransferase N-terminal" evidence="2">
    <location>
        <begin position="125"/>
        <end position="210"/>
    </location>
</feature>
<proteinExistence type="predicted"/>
<keyword evidence="1" id="KW-0812">Transmembrane</keyword>
<reference evidence="3" key="2">
    <citation type="submission" date="2021-04" db="EMBL/GenBank/DDBJ databases">
        <authorList>
            <person name="Gilroy R."/>
        </authorList>
    </citation>
    <scope>NUCLEOTIDE SEQUENCE</scope>
    <source>
        <strain evidence="3">USAMLcec3-2134</strain>
    </source>
</reference>